<dbReference type="Gene3D" id="3.40.190.10">
    <property type="entry name" value="Periplasmic binding protein-like II"/>
    <property type="match status" value="1"/>
</dbReference>
<dbReference type="STRING" id="1036779.SAMN04515666_10879"/>
<sequence length="520" mass="58793">MTTRRAVLKGAVSSTILGLASWDVSAQSGARFVYANNSPYDNLDPHTVFDVSRAATRLNLYDGLYRWVDNPPKLVPWLAASHTVSEDGKVYSFKLRSEARFHDGKPVTSADVVYSIERIIALRKGPASHYLDVIKPGSTQAPDPATVVFNLVQPYAIFLATVPDMLIVNSALVKANEQDGDWGESWLARNDAGSGSYVLRRHDPAVGWIGRRFNDHFAGWTGQPIDEIEFRTVLDTSTRVLGLIRGEFHGADGYMPYDQIERLRRSPNVQVIEQEAMRVFGLALNNRKSLMNNVHFRRAIAHAFDYDGFIKNILKDSVSRNPGPNPNTIWGTPAGLRGYDYDLDKARAELAKVGEPLRVIGINALAGFSDSEQAAILLQNALRQIGVEAVVELSPWTVVLSRMSKPETRADIIPVWRSSFYIDPNNWVGELFGTRYHDSRSFSLYSNPEFDRRLDQALISRDHEERRKLYEEMTQMVMDDAASVFIYNTRWYGPYSRKVKDIRFSPVNHGQDMRWVSMSR</sequence>
<protein>
    <submittedName>
        <fullName evidence="6">Peptide/nickel transport system substrate-binding protein</fullName>
    </submittedName>
</protein>
<feature type="domain" description="Solute-binding protein family 5" evidence="5">
    <location>
        <begin position="73"/>
        <end position="433"/>
    </location>
</feature>
<dbReference type="RefSeq" id="WP_091839754.1">
    <property type="nucleotide sequence ID" value="NZ_FOAN01000008.1"/>
</dbReference>
<proteinExistence type="inferred from homology"/>
<reference evidence="7" key="1">
    <citation type="submission" date="2016-10" db="EMBL/GenBank/DDBJ databases">
        <authorList>
            <person name="Varghese N."/>
            <person name="Submissions S."/>
        </authorList>
    </citation>
    <scope>NUCLEOTIDE SEQUENCE [LARGE SCALE GENOMIC DNA]</scope>
    <source>
        <strain evidence="7">LMG 26383,CCUG 61248,R- 45681</strain>
    </source>
</reference>
<evidence type="ECO:0000256" key="3">
    <source>
        <dbReference type="ARBA" id="ARBA00022448"/>
    </source>
</evidence>
<evidence type="ECO:0000256" key="2">
    <source>
        <dbReference type="ARBA" id="ARBA00005695"/>
    </source>
</evidence>
<dbReference type="Gene3D" id="3.90.76.10">
    <property type="entry name" value="Dipeptide-binding Protein, Domain 1"/>
    <property type="match status" value="1"/>
</dbReference>
<dbReference type="Gene3D" id="3.10.105.10">
    <property type="entry name" value="Dipeptide-binding Protein, Domain 3"/>
    <property type="match status" value="1"/>
</dbReference>
<dbReference type="GO" id="GO:0030288">
    <property type="term" value="C:outer membrane-bounded periplasmic space"/>
    <property type="evidence" value="ECO:0007669"/>
    <property type="project" value="UniProtKB-ARBA"/>
</dbReference>
<keyword evidence="3" id="KW-0813">Transport</keyword>
<dbReference type="GO" id="GO:0015833">
    <property type="term" value="P:peptide transport"/>
    <property type="evidence" value="ECO:0007669"/>
    <property type="project" value="TreeGrafter"/>
</dbReference>
<dbReference type="PANTHER" id="PTHR30290">
    <property type="entry name" value="PERIPLASMIC BINDING COMPONENT OF ABC TRANSPORTER"/>
    <property type="match status" value="1"/>
</dbReference>
<dbReference type="Pfam" id="PF00496">
    <property type="entry name" value="SBP_bac_5"/>
    <property type="match status" value="1"/>
</dbReference>
<dbReference type="PANTHER" id="PTHR30290:SF9">
    <property type="entry name" value="OLIGOPEPTIDE-BINDING PROTEIN APPA"/>
    <property type="match status" value="1"/>
</dbReference>
<evidence type="ECO:0000256" key="4">
    <source>
        <dbReference type="ARBA" id="ARBA00022729"/>
    </source>
</evidence>
<dbReference type="InterPro" id="IPR039424">
    <property type="entry name" value="SBP_5"/>
</dbReference>
<keyword evidence="4" id="KW-0732">Signal</keyword>
<dbReference type="EMBL" id="FOAN01000008">
    <property type="protein sequence ID" value="SEM18296.1"/>
    <property type="molecule type" value="Genomic_DNA"/>
</dbReference>
<evidence type="ECO:0000259" key="5">
    <source>
        <dbReference type="Pfam" id="PF00496"/>
    </source>
</evidence>
<dbReference type="PIRSF" id="PIRSF002741">
    <property type="entry name" value="MppA"/>
    <property type="match status" value="1"/>
</dbReference>
<evidence type="ECO:0000313" key="6">
    <source>
        <dbReference type="EMBL" id="SEM18296.1"/>
    </source>
</evidence>
<dbReference type="InterPro" id="IPR000914">
    <property type="entry name" value="SBP_5_dom"/>
</dbReference>
<dbReference type="CDD" id="cd08512">
    <property type="entry name" value="PBP2_NikA_DppA_OppA_like_7"/>
    <property type="match status" value="1"/>
</dbReference>
<comment type="subcellular location">
    <subcellularLocation>
        <location evidence="1">Periplasm</location>
    </subcellularLocation>
</comment>
<dbReference type="AlphaFoldDB" id="A0A1H7W9Q8"/>
<name>A0A1H7W9Q8_9HYPH</name>
<dbReference type="InterPro" id="IPR030678">
    <property type="entry name" value="Peptide/Ni-bd"/>
</dbReference>
<evidence type="ECO:0000256" key="1">
    <source>
        <dbReference type="ARBA" id="ARBA00004418"/>
    </source>
</evidence>
<dbReference type="SUPFAM" id="SSF53850">
    <property type="entry name" value="Periplasmic binding protein-like II"/>
    <property type="match status" value="1"/>
</dbReference>
<dbReference type="GO" id="GO:1904680">
    <property type="term" value="F:peptide transmembrane transporter activity"/>
    <property type="evidence" value="ECO:0007669"/>
    <property type="project" value="TreeGrafter"/>
</dbReference>
<gene>
    <name evidence="6" type="ORF">SAMN04515666_10879</name>
</gene>
<organism evidence="6 7">
    <name type="scientific">Bosea lupini</name>
    <dbReference type="NCBI Taxonomy" id="1036779"/>
    <lineage>
        <taxon>Bacteria</taxon>
        <taxon>Pseudomonadati</taxon>
        <taxon>Pseudomonadota</taxon>
        <taxon>Alphaproteobacteria</taxon>
        <taxon>Hyphomicrobiales</taxon>
        <taxon>Boseaceae</taxon>
        <taxon>Bosea</taxon>
    </lineage>
</organism>
<accession>A0A1H7W9Q8</accession>
<keyword evidence="7" id="KW-1185">Reference proteome</keyword>
<evidence type="ECO:0000313" key="7">
    <source>
        <dbReference type="Proteomes" id="UP000199664"/>
    </source>
</evidence>
<dbReference type="OrthoDB" id="9803988at2"/>
<comment type="similarity">
    <text evidence="2">Belongs to the bacterial solute-binding protein 5 family.</text>
</comment>
<dbReference type="Proteomes" id="UP000199664">
    <property type="component" value="Unassembled WGS sequence"/>
</dbReference>
<dbReference type="GO" id="GO:0043190">
    <property type="term" value="C:ATP-binding cassette (ABC) transporter complex"/>
    <property type="evidence" value="ECO:0007669"/>
    <property type="project" value="InterPro"/>
</dbReference>